<dbReference type="CDD" id="cd10456">
    <property type="entry name" value="GIY-YIG_UPF0213"/>
    <property type="match status" value="1"/>
</dbReference>
<sequence>MKKWFIYILECEDGSLYTGITINVEERFNKHRNGKGGKYTASHKPVKIVYTEIYNNRSKASKREIEIKGWTRDKKISILKLKMPG</sequence>
<dbReference type="AlphaFoldDB" id="A0A1G2HJQ5"/>
<reference evidence="3 4" key="1">
    <citation type="journal article" date="2016" name="Nat. Commun.">
        <title>Thousands of microbial genomes shed light on interconnected biogeochemical processes in an aquifer system.</title>
        <authorList>
            <person name="Anantharaman K."/>
            <person name="Brown C.T."/>
            <person name="Hug L.A."/>
            <person name="Sharon I."/>
            <person name="Castelle C.J."/>
            <person name="Probst A.J."/>
            <person name="Thomas B.C."/>
            <person name="Singh A."/>
            <person name="Wilkins M.J."/>
            <person name="Karaoz U."/>
            <person name="Brodie E.L."/>
            <person name="Williams K.H."/>
            <person name="Hubbard S.S."/>
            <person name="Banfield J.F."/>
        </authorList>
    </citation>
    <scope>NUCLEOTIDE SEQUENCE [LARGE SCALE GENOMIC DNA]</scope>
</reference>
<dbReference type="SUPFAM" id="SSF82771">
    <property type="entry name" value="GIY-YIG endonuclease"/>
    <property type="match status" value="1"/>
</dbReference>
<protein>
    <recommendedName>
        <fullName evidence="2">GIY-YIG domain-containing protein</fullName>
    </recommendedName>
</protein>
<organism evidence="3 4">
    <name type="scientific">Candidatus Staskawiczbacteria bacterium RIFCSPHIGHO2_01_FULL_34_27</name>
    <dbReference type="NCBI Taxonomy" id="1802199"/>
    <lineage>
        <taxon>Bacteria</taxon>
        <taxon>Candidatus Staskawicziibacteriota</taxon>
    </lineage>
</organism>
<feature type="domain" description="GIY-YIG" evidence="2">
    <location>
        <begin position="2"/>
        <end position="77"/>
    </location>
</feature>
<dbReference type="InterPro" id="IPR000305">
    <property type="entry name" value="GIY-YIG_endonuc"/>
</dbReference>
<evidence type="ECO:0000313" key="4">
    <source>
        <dbReference type="Proteomes" id="UP000178991"/>
    </source>
</evidence>
<gene>
    <name evidence="3" type="ORF">A2639_02825</name>
</gene>
<comment type="caution">
    <text evidence="3">The sequence shown here is derived from an EMBL/GenBank/DDBJ whole genome shotgun (WGS) entry which is preliminary data.</text>
</comment>
<dbReference type="Pfam" id="PF01541">
    <property type="entry name" value="GIY-YIG"/>
    <property type="match status" value="1"/>
</dbReference>
<dbReference type="Proteomes" id="UP000178991">
    <property type="component" value="Unassembled WGS sequence"/>
</dbReference>
<dbReference type="Gene3D" id="3.40.1440.10">
    <property type="entry name" value="GIY-YIG endonuclease"/>
    <property type="match status" value="1"/>
</dbReference>
<evidence type="ECO:0000256" key="1">
    <source>
        <dbReference type="ARBA" id="ARBA00007435"/>
    </source>
</evidence>
<dbReference type="EMBL" id="MHOL01000014">
    <property type="protein sequence ID" value="OGZ62744.1"/>
    <property type="molecule type" value="Genomic_DNA"/>
</dbReference>
<dbReference type="PANTHER" id="PTHR34477">
    <property type="entry name" value="UPF0213 PROTEIN YHBQ"/>
    <property type="match status" value="1"/>
</dbReference>
<dbReference type="InterPro" id="IPR035901">
    <property type="entry name" value="GIY-YIG_endonuc_sf"/>
</dbReference>
<proteinExistence type="inferred from homology"/>
<accession>A0A1G2HJQ5</accession>
<comment type="similarity">
    <text evidence="1">Belongs to the UPF0213 family.</text>
</comment>
<name>A0A1G2HJQ5_9BACT</name>
<evidence type="ECO:0000259" key="2">
    <source>
        <dbReference type="PROSITE" id="PS50164"/>
    </source>
</evidence>
<dbReference type="InterPro" id="IPR050190">
    <property type="entry name" value="UPF0213_domain"/>
</dbReference>
<dbReference type="PROSITE" id="PS50164">
    <property type="entry name" value="GIY_YIG"/>
    <property type="match status" value="1"/>
</dbReference>
<dbReference type="PANTHER" id="PTHR34477:SF1">
    <property type="entry name" value="UPF0213 PROTEIN YHBQ"/>
    <property type="match status" value="1"/>
</dbReference>
<evidence type="ECO:0000313" key="3">
    <source>
        <dbReference type="EMBL" id="OGZ62744.1"/>
    </source>
</evidence>